<name>A0A3M0JE95_HIRRU</name>
<evidence type="ECO:0000256" key="6">
    <source>
        <dbReference type="SAM" id="MobiDB-lite"/>
    </source>
</evidence>
<comment type="caution">
    <text evidence="7">The sequence shown here is derived from an EMBL/GenBank/DDBJ whole genome shotgun (WGS) entry which is preliminary data.</text>
</comment>
<accession>A0A3M0JE95</accession>
<evidence type="ECO:0000256" key="5">
    <source>
        <dbReference type="ARBA" id="ARBA00022729"/>
    </source>
</evidence>
<proteinExistence type="inferred from homology"/>
<dbReference type="Gene3D" id="1.20.1250.10">
    <property type="match status" value="1"/>
</dbReference>
<comment type="subcellular location">
    <subcellularLocation>
        <location evidence="1">Secreted</location>
    </subcellularLocation>
</comment>
<evidence type="ECO:0000256" key="2">
    <source>
        <dbReference type="ARBA" id="ARBA00008813"/>
    </source>
</evidence>
<evidence type="ECO:0000256" key="4">
    <source>
        <dbReference type="ARBA" id="ARBA00022525"/>
    </source>
</evidence>
<evidence type="ECO:0000313" key="7">
    <source>
        <dbReference type="EMBL" id="RMB99291.1"/>
    </source>
</evidence>
<keyword evidence="3" id="KW-0202">Cytokine</keyword>
<feature type="compositionally biased region" description="Basic and acidic residues" evidence="6">
    <location>
        <begin position="43"/>
        <end position="135"/>
    </location>
</feature>
<feature type="compositionally biased region" description="Low complexity" evidence="6">
    <location>
        <begin position="20"/>
        <end position="36"/>
    </location>
</feature>
<dbReference type="InterPro" id="IPR020443">
    <property type="entry name" value="IL-10/19/20/24/26"/>
</dbReference>
<evidence type="ECO:0008006" key="9">
    <source>
        <dbReference type="Google" id="ProtNLM"/>
    </source>
</evidence>
<keyword evidence="4" id="KW-0964">Secreted</keyword>
<evidence type="ECO:0000256" key="3">
    <source>
        <dbReference type="ARBA" id="ARBA00022514"/>
    </source>
</evidence>
<dbReference type="SUPFAM" id="SSF47266">
    <property type="entry name" value="4-helical cytokines"/>
    <property type="match status" value="1"/>
</dbReference>
<organism evidence="7 8">
    <name type="scientific">Hirundo rustica rustica</name>
    <dbReference type="NCBI Taxonomy" id="333673"/>
    <lineage>
        <taxon>Eukaryota</taxon>
        <taxon>Metazoa</taxon>
        <taxon>Chordata</taxon>
        <taxon>Craniata</taxon>
        <taxon>Vertebrata</taxon>
        <taxon>Euteleostomi</taxon>
        <taxon>Archelosauria</taxon>
        <taxon>Archosauria</taxon>
        <taxon>Dinosauria</taxon>
        <taxon>Saurischia</taxon>
        <taxon>Theropoda</taxon>
        <taxon>Coelurosauria</taxon>
        <taxon>Aves</taxon>
        <taxon>Neognathae</taxon>
        <taxon>Neoaves</taxon>
        <taxon>Telluraves</taxon>
        <taxon>Australaves</taxon>
        <taxon>Passeriformes</taxon>
        <taxon>Sylvioidea</taxon>
        <taxon>Hirundinidae</taxon>
        <taxon>Hirundo</taxon>
    </lineage>
</organism>
<evidence type="ECO:0000313" key="8">
    <source>
        <dbReference type="Proteomes" id="UP000269221"/>
    </source>
</evidence>
<keyword evidence="5" id="KW-0732">Signal</keyword>
<reference evidence="7 8" key="1">
    <citation type="submission" date="2018-07" db="EMBL/GenBank/DDBJ databases">
        <title>A high quality draft genome assembly of the barn swallow (H. rustica rustica).</title>
        <authorList>
            <person name="Formenti G."/>
            <person name="Chiara M."/>
            <person name="Poveda L."/>
            <person name="Francoijs K.-J."/>
            <person name="Bonisoli-Alquati A."/>
            <person name="Canova L."/>
            <person name="Gianfranceschi L."/>
            <person name="Horner D.S."/>
            <person name="Saino N."/>
        </authorList>
    </citation>
    <scope>NUCLEOTIDE SEQUENCE [LARGE SCALE GENOMIC DNA]</scope>
    <source>
        <strain evidence="7">Chelidonia</strain>
        <tissue evidence="7">Blood</tissue>
    </source>
</reference>
<dbReference type="PANTHER" id="PTHR48482">
    <property type="entry name" value="INTERLEUKIN-19-RELATED"/>
    <property type="match status" value="1"/>
</dbReference>
<evidence type="ECO:0000256" key="1">
    <source>
        <dbReference type="ARBA" id="ARBA00004613"/>
    </source>
</evidence>
<comment type="similarity">
    <text evidence="2">Belongs to the IL-10 family.</text>
</comment>
<dbReference type="EMBL" id="QRBI01000149">
    <property type="protein sequence ID" value="RMB99291.1"/>
    <property type="molecule type" value="Genomic_DNA"/>
</dbReference>
<dbReference type="Proteomes" id="UP000269221">
    <property type="component" value="Unassembled WGS sequence"/>
</dbReference>
<keyword evidence="8" id="KW-1185">Reference proteome</keyword>
<dbReference type="InterPro" id="IPR020444">
    <property type="entry name" value="IL-24"/>
</dbReference>
<dbReference type="PANTHER" id="PTHR48482:SF3">
    <property type="entry name" value="INTERLEUKIN-19"/>
    <property type="match status" value="1"/>
</dbReference>
<gene>
    <name evidence="7" type="ORF">DUI87_24024</name>
</gene>
<dbReference type="InterPro" id="IPR009079">
    <property type="entry name" value="4_helix_cytokine-like_core"/>
</dbReference>
<dbReference type="AlphaFoldDB" id="A0A3M0JE95"/>
<dbReference type="OrthoDB" id="9938154at2759"/>
<protein>
    <recommendedName>
        <fullName evidence="9">Interleukin-20</fullName>
    </recommendedName>
</protein>
<dbReference type="PRINTS" id="PR01937">
    <property type="entry name" value="INTRLEUKIN24"/>
</dbReference>
<sequence length="242" mass="28200">MLEILHHAFPVPQRVKSCLSSGASTPGHGAPAAGPRGRSRSVLGEEERRGEERRGEERRGEERRGEEERGEERRGEERRGEERRGEERRGEERRGEERRGEERRGEERRGEERRGEERRGEERRGEERRGEERRAFPAPFPVPERCCITHQLFTFYVDKVFKHCTTEDSFVNRKISSIANSFLSARRKLGQCREQNNCACGEESREKFKQILANYEALNVTTAAMKSLGELDILLDWMEKSR</sequence>
<dbReference type="STRING" id="333673.A0A3M0JE95"/>
<dbReference type="GO" id="GO:0005125">
    <property type="term" value="F:cytokine activity"/>
    <property type="evidence" value="ECO:0007669"/>
    <property type="project" value="UniProtKB-KW"/>
</dbReference>
<dbReference type="GO" id="GO:0005615">
    <property type="term" value="C:extracellular space"/>
    <property type="evidence" value="ECO:0007669"/>
    <property type="project" value="UniProtKB-KW"/>
</dbReference>
<feature type="region of interest" description="Disordered" evidence="6">
    <location>
        <begin position="17"/>
        <end position="135"/>
    </location>
</feature>